<dbReference type="GeneID" id="17087932"/>
<dbReference type="RefSeq" id="XP_005705629.1">
    <property type="nucleotide sequence ID" value="XM_005705572.1"/>
</dbReference>
<evidence type="ECO:0000256" key="1">
    <source>
        <dbReference type="ARBA" id="ARBA00008306"/>
    </source>
</evidence>
<dbReference type="eggNOG" id="KOG2861">
    <property type="taxonomic scope" value="Eukaryota"/>
</dbReference>
<keyword evidence="2" id="KW-0812">Transmembrane</keyword>
<dbReference type="AlphaFoldDB" id="M2XZU6"/>
<dbReference type="InterPro" id="IPR003734">
    <property type="entry name" value="DUF155"/>
</dbReference>
<evidence type="ECO:0000313" key="5">
    <source>
        <dbReference type="Proteomes" id="UP000030680"/>
    </source>
</evidence>
<dbReference type="PANTHER" id="PTHR16255">
    <property type="entry name" value="REQUIRED FOR MEIOTIC NUCLEAR DIVISION PROTEIN 1 HOMOLOG"/>
    <property type="match status" value="1"/>
</dbReference>
<dbReference type="OMA" id="HHTHPKL"/>
<dbReference type="EMBL" id="KB454512">
    <property type="protein sequence ID" value="EME29109.1"/>
    <property type="molecule type" value="Genomic_DNA"/>
</dbReference>
<dbReference type="OrthoDB" id="347at2759"/>
<dbReference type="Proteomes" id="UP000030680">
    <property type="component" value="Unassembled WGS sequence"/>
</dbReference>
<evidence type="ECO:0000259" key="3">
    <source>
        <dbReference type="Pfam" id="PF02582"/>
    </source>
</evidence>
<feature type="domain" description="DUF155" evidence="3">
    <location>
        <begin position="138"/>
        <end position="316"/>
    </location>
</feature>
<evidence type="ECO:0000256" key="2">
    <source>
        <dbReference type="SAM" id="Phobius"/>
    </source>
</evidence>
<keyword evidence="5" id="KW-1185">Reference proteome</keyword>
<accession>M2XZU6</accession>
<proteinExistence type="inferred from homology"/>
<organism evidence="4 5">
    <name type="scientific">Galdieria sulphuraria</name>
    <name type="common">Red alga</name>
    <dbReference type="NCBI Taxonomy" id="130081"/>
    <lineage>
        <taxon>Eukaryota</taxon>
        <taxon>Rhodophyta</taxon>
        <taxon>Bangiophyceae</taxon>
        <taxon>Galdieriales</taxon>
        <taxon>Galdieriaceae</taxon>
        <taxon>Galdieria</taxon>
    </lineage>
</organism>
<dbReference type="KEGG" id="gsl:Gasu_34990"/>
<reference evidence="5" key="1">
    <citation type="journal article" date="2013" name="Science">
        <title>Gene transfer from bacteria and archaea facilitated evolution of an extremophilic eukaryote.</title>
        <authorList>
            <person name="Schonknecht G."/>
            <person name="Chen W.H."/>
            <person name="Ternes C.M."/>
            <person name="Barbier G.G."/>
            <person name="Shrestha R.P."/>
            <person name="Stanke M."/>
            <person name="Brautigam A."/>
            <person name="Baker B.J."/>
            <person name="Banfield J.F."/>
            <person name="Garavito R.M."/>
            <person name="Carr K."/>
            <person name="Wilkerson C."/>
            <person name="Rensing S.A."/>
            <person name="Gagneul D."/>
            <person name="Dickenson N.E."/>
            <person name="Oesterhelt C."/>
            <person name="Lercher M.J."/>
            <person name="Weber A.P."/>
        </authorList>
    </citation>
    <scope>NUCLEOTIDE SEQUENCE [LARGE SCALE GENOMIC DNA]</scope>
    <source>
        <strain evidence="5">074W</strain>
    </source>
</reference>
<dbReference type="Pfam" id="PF02582">
    <property type="entry name" value="DUF155"/>
    <property type="match status" value="1"/>
</dbReference>
<dbReference type="Gramene" id="EME29109">
    <property type="protein sequence ID" value="EME29109"/>
    <property type="gene ID" value="Gasu_34990"/>
</dbReference>
<comment type="similarity">
    <text evidence="1">Belongs to the RMD1/sif2 family.</text>
</comment>
<gene>
    <name evidence="4" type="ORF">Gasu_34990</name>
</gene>
<protein>
    <recommendedName>
        <fullName evidence="3">DUF155 domain-containing protein</fullName>
    </recommendedName>
</protein>
<dbReference type="InterPro" id="IPR051624">
    <property type="entry name" value="RMD1/Sad1-interacting"/>
</dbReference>
<dbReference type="GO" id="GO:0005739">
    <property type="term" value="C:mitochondrion"/>
    <property type="evidence" value="ECO:0007669"/>
    <property type="project" value="UniProtKB-ARBA"/>
</dbReference>
<sequence length="367" mass="42097">MSWKEEQSPLLSINLSPPKNIKIASFEQGRRTGAPQISDTIASRRAAYGGKKRLERLRAPVETGQEMPWTGRLSVYCTCNTYSLRDLFGNLLNKYPEGARRFGTRDVVHLRLPRIDGQDGEDDAVWWVGIEDPRGSDVFFFSYGVVVLWGLSEGAEWQLLDWLKNFENGRLEGEAEKEFLVYSYDQFSEEELAKVLEDQVCLSSLLSDETLVRVKLALSHGAAQSTKLGAFETAIDNVIDRTQALPAQMANQGKLNISQRELLKLSGELYMYKAYIHLQSDVLDIPDWFWDNEDVEPLYGKMARYLDIKPRVNVLNTRLETINSMYDLFRTELHVRTDQRLEWIIIWLIVIEVVLQVFGMFIGVTTI</sequence>
<evidence type="ECO:0000313" key="4">
    <source>
        <dbReference type="EMBL" id="EME29109.1"/>
    </source>
</evidence>
<feature type="transmembrane region" description="Helical" evidence="2">
    <location>
        <begin position="343"/>
        <end position="364"/>
    </location>
</feature>
<keyword evidence="2" id="KW-0472">Membrane</keyword>
<name>M2XZU6_GALSU</name>
<keyword evidence="2" id="KW-1133">Transmembrane helix</keyword>
<dbReference type="PANTHER" id="PTHR16255:SF1">
    <property type="entry name" value="REQUIRED FOR MEIOTIC NUCLEAR DIVISION PROTEIN 1 HOMOLOG"/>
    <property type="match status" value="1"/>
</dbReference>